<evidence type="ECO:0000256" key="1">
    <source>
        <dbReference type="ARBA" id="ARBA00022801"/>
    </source>
</evidence>
<dbReference type="PANTHER" id="PTHR48081">
    <property type="entry name" value="AB HYDROLASE SUPERFAMILY PROTEIN C4A8.06C"/>
    <property type="match status" value="1"/>
</dbReference>
<dbReference type="InterPro" id="IPR027519">
    <property type="entry name" value="KFase_ver/fungi-typ"/>
</dbReference>
<dbReference type="GO" id="GO:0034354">
    <property type="term" value="P:'de novo' NAD+ biosynthetic process from L-tryptophan"/>
    <property type="evidence" value="ECO:0007669"/>
    <property type="project" value="UniProtKB-UniRule"/>
</dbReference>
<gene>
    <name evidence="5" type="primary">BNA7</name>
    <name evidence="5" type="ORF">SLS62_009871</name>
</gene>
<organism evidence="5 6">
    <name type="scientific">Diatrype stigma</name>
    <dbReference type="NCBI Taxonomy" id="117547"/>
    <lineage>
        <taxon>Eukaryota</taxon>
        <taxon>Fungi</taxon>
        <taxon>Dikarya</taxon>
        <taxon>Ascomycota</taxon>
        <taxon>Pezizomycotina</taxon>
        <taxon>Sordariomycetes</taxon>
        <taxon>Xylariomycetidae</taxon>
        <taxon>Xylariales</taxon>
        <taxon>Diatrypaceae</taxon>
        <taxon>Diatrype</taxon>
    </lineage>
</organism>
<evidence type="ECO:0000256" key="3">
    <source>
        <dbReference type="HAMAP-Rule" id="MF_03014"/>
    </source>
</evidence>
<dbReference type="AlphaFoldDB" id="A0AAN9YHK8"/>
<comment type="similarity">
    <text evidence="3">Belongs to the kynurenine formamidase family.</text>
</comment>
<feature type="active site" description="Nucleophile" evidence="3">
    <location>
        <position position="143"/>
    </location>
</feature>
<comment type="domain">
    <text evidence="3">The main chain amide nitrogen atoms of the second glycine and its adjacent residue in the HGGXW motif define the oxyanion hole, and stabilize the oxyanion that forms during the nucleophilic attack by the catalytic serine during substrate cleavage.</text>
</comment>
<comment type="subunit">
    <text evidence="3">Homodimer.</text>
</comment>
<name>A0AAN9YHK8_9PEZI</name>
<accession>A0AAN9YHK8</accession>
<dbReference type="EC" id="3.5.1.9" evidence="3"/>
<comment type="caution">
    <text evidence="5">The sequence shown here is derived from an EMBL/GenBank/DDBJ whole genome shotgun (WGS) entry which is preliminary data.</text>
</comment>
<comment type="catalytic activity">
    <reaction evidence="3">
        <text>N-formyl-L-kynurenine + H2O = L-kynurenine + formate + H(+)</text>
        <dbReference type="Rhea" id="RHEA:13009"/>
        <dbReference type="ChEBI" id="CHEBI:15377"/>
        <dbReference type="ChEBI" id="CHEBI:15378"/>
        <dbReference type="ChEBI" id="CHEBI:15740"/>
        <dbReference type="ChEBI" id="CHEBI:57959"/>
        <dbReference type="ChEBI" id="CHEBI:58629"/>
        <dbReference type="EC" id="3.5.1.9"/>
    </reaction>
</comment>
<evidence type="ECO:0000256" key="4">
    <source>
        <dbReference type="SAM" id="MobiDB-lite"/>
    </source>
</evidence>
<evidence type="ECO:0000256" key="2">
    <source>
        <dbReference type="ARBA" id="ARBA00023079"/>
    </source>
</evidence>
<dbReference type="InterPro" id="IPR050300">
    <property type="entry name" value="GDXG_lipolytic_enzyme"/>
</dbReference>
<dbReference type="Gene3D" id="3.40.50.1820">
    <property type="entry name" value="alpha/beta hydrolase"/>
    <property type="match status" value="1"/>
</dbReference>
<reference evidence="5 6" key="1">
    <citation type="submission" date="2024-02" db="EMBL/GenBank/DDBJ databases">
        <title>De novo assembly and annotation of 12 fungi associated with fruit tree decline syndrome in Ontario, Canada.</title>
        <authorList>
            <person name="Sulman M."/>
            <person name="Ellouze W."/>
            <person name="Ilyukhin E."/>
        </authorList>
    </citation>
    <scope>NUCLEOTIDE SEQUENCE [LARGE SCALE GENOMIC DNA]</scope>
    <source>
        <strain evidence="5 6">M11/M66-122</strain>
    </source>
</reference>
<dbReference type="SUPFAM" id="SSF53474">
    <property type="entry name" value="alpha/beta-Hydrolases"/>
    <property type="match status" value="1"/>
</dbReference>
<evidence type="ECO:0000313" key="5">
    <source>
        <dbReference type="EMBL" id="KAK7745158.1"/>
    </source>
</evidence>
<feature type="active site" evidence="3">
    <location>
        <position position="277"/>
    </location>
</feature>
<keyword evidence="2 3" id="KW-0823">Tryptophan catabolism</keyword>
<comment type="pathway">
    <text evidence="3">Amino-acid degradation; L-tryptophan degradation via kynurenine pathway; L-kynurenine from L-tryptophan: step 2/2.</text>
</comment>
<proteinExistence type="inferred from homology"/>
<feature type="compositionally biased region" description="Low complexity" evidence="4">
    <location>
        <begin position="163"/>
        <end position="173"/>
    </location>
</feature>
<feature type="active site" evidence="3">
    <location>
        <position position="309"/>
    </location>
</feature>
<keyword evidence="1 3" id="KW-0378">Hydrolase</keyword>
<evidence type="ECO:0000313" key="6">
    <source>
        <dbReference type="Proteomes" id="UP001320420"/>
    </source>
</evidence>
<dbReference type="HAMAP" id="MF_03014">
    <property type="entry name" value="KFase"/>
    <property type="match status" value="1"/>
</dbReference>
<feature type="region of interest" description="Disordered" evidence="4">
    <location>
        <begin position="158"/>
        <end position="181"/>
    </location>
</feature>
<dbReference type="Proteomes" id="UP001320420">
    <property type="component" value="Unassembled WGS sequence"/>
</dbReference>
<dbReference type="InterPro" id="IPR029058">
    <property type="entry name" value="AB_hydrolase_fold"/>
</dbReference>
<sequence length="349" mass="36477">MAASLKYSLHQYAEENELQRLGVWEVDIRDKSKYWIIYIHGGAWRDPRIGHETFAPIIDRILLPSSSSPPSSSSSAIAAFASLDYRLSPHPEFPQDPAETPARRLRAAAHPDHLDDVRAALAYLQRRYPGSLVGDNYVLVGHSAGACLALQLLHGGGSGSGSSSGSDPTGSDPGRPPLDPEVAAAVEGASSAAAARPVLPRALVGFEGVYDFTGLNARMGGGYAGFLTGAFGDPSGWDAAAPLKLPGSYGERWRWGGRSGSGSGVKPVAALGWSREDDLIDEPEIDGMAARLAADGVDTRVFKDLRGGHDEIWQLHGAGVARMVFAVLDAVRDADAGAGASAGAGVGAQ</sequence>
<feature type="short sequence motif" description="HGGXW" evidence="3">
    <location>
        <begin position="40"/>
        <end position="44"/>
    </location>
</feature>
<dbReference type="EMBL" id="JAKJXP020000111">
    <property type="protein sequence ID" value="KAK7745158.1"/>
    <property type="molecule type" value="Genomic_DNA"/>
</dbReference>
<comment type="function">
    <text evidence="3">Catalyzes the hydrolysis of N-formyl-L-kynurenine to L-kynurenine, the second step in the kynurenine pathway of tryptophan degradation. Kynurenine may be further oxidized to nicotinic acid, NAD(H) and NADP(H). Required for elimination of toxic metabolites.</text>
</comment>
<keyword evidence="6" id="KW-1185">Reference proteome</keyword>
<protein>
    <recommendedName>
        <fullName evidence="3">Kynurenine formamidase</fullName>
        <shortName evidence="3">KFA</shortName>
        <shortName evidence="3">KFase</shortName>
        <ecNumber evidence="3">3.5.1.9</ecNumber>
    </recommendedName>
    <alternativeName>
        <fullName evidence="3">Arylformamidase</fullName>
    </alternativeName>
    <alternativeName>
        <fullName evidence="3">N-formylkynurenine formamidase</fullName>
        <shortName evidence="3">FKF</shortName>
    </alternativeName>
</protein>
<dbReference type="GO" id="GO:0019441">
    <property type="term" value="P:L-tryptophan catabolic process to kynurenine"/>
    <property type="evidence" value="ECO:0007669"/>
    <property type="project" value="UniProtKB-UniRule"/>
</dbReference>
<dbReference type="GO" id="GO:0004061">
    <property type="term" value="F:arylformamidase activity"/>
    <property type="evidence" value="ECO:0007669"/>
    <property type="project" value="UniProtKB-UniRule"/>
</dbReference>
<dbReference type="PANTHER" id="PTHR48081:SF33">
    <property type="entry name" value="KYNURENINE FORMAMIDASE"/>
    <property type="match status" value="1"/>
</dbReference>